<evidence type="ECO:0000313" key="2">
    <source>
        <dbReference type="Proteomes" id="UP000287547"/>
    </source>
</evidence>
<accession>A0A428YTM2</accession>
<reference evidence="1 2" key="1">
    <citation type="submission" date="2018-05" db="EMBL/GenBank/DDBJ databases">
        <title>Evolution of GPA BGCs.</title>
        <authorList>
            <person name="Waglechner N."/>
            <person name="Wright G.D."/>
        </authorList>
    </citation>
    <scope>NUCLEOTIDE SEQUENCE [LARGE SCALE GENOMIC DNA]</scope>
    <source>
        <strain evidence="1 2">A82846</strain>
    </source>
</reference>
<dbReference type="Proteomes" id="UP000287547">
    <property type="component" value="Unassembled WGS sequence"/>
</dbReference>
<protein>
    <submittedName>
        <fullName evidence="1">HEXXH motif domain-containing protein</fullName>
    </submittedName>
</protein>
<dbReference type="InterPro" id="IPR026337">
    <property type="entry name" value="AKG_HExxH"/>
</dbReference>
<evidence type="ECO:0000313" key="1">
    <source>
        <dbReference type="EMBL" id="RSM72810.1"/>
    </source>
</evidence>
<organism evidence="1 2">
    <name type="scientific">Kibdelosporangium aridum</name>
    <dbReference type="NCBI Taxonomy" id="2030"/>
    <lineage>
        <taxon>Bacteria</taxon>
        <taxon>Bacillati</taxon>
        <taxon>Actinomycetota</taxon>
        <taxon>Actinomycetes</taxon>
        <taxon>Pseudonocardiales</taxon>
        <taxon>Pseudonocardiaceae</taxon>
        <taxon>Kibdelosporangium</taxon>
    </lineage>
</organism>
<dbReference type="EMBL" id="QHKI01000058">
    <property type="protein sequence ID" value="RSM72810.1"/>
    <property type="molecule type" value="Genomic_DNA"/>
</dbReference>
<proteinExistence type="predicted"/>
<dbReference type="AlphaFoldDB" id="A0A428YTM2"/>
<dbReference type="RefSeq" id="WP_037254744.1">
    <property type="nucleotide sequence ID" value="NZ_QHKI01000058.1"/>
</dbReference>
<sequence>MTEQTITHRLDRSFFQEFHSGPISTASMGVLRASVHSQRRAMLLAVMHSLQAVNADTRDALERSWQILSAAEERDADAVEAILMHPPTGVWLVRALRELLGVSQHHELDYLHSMAAAAAIRAKVACTLTVPVTFGTVCLPTVGSVDAPAGNTAQVHVTPNAALIYFDGVAEPISVTAAGFAARQTHRASARGIDLVVEIDDSNPYREFSDPTPAHRMTQTEWTHWHDLVDDAWDLLTLRHTAYAKELSAGLLTVAPIFSGKDVVGSSSHDAFGGIALSAKVSAATFAEVLVHEMQHSKLNALIDLVQVRREDDDQLWYAPWRDDPRPLTGLLHGIYAFVSVVEFWQVQRNFADASREADYVFAYRRHQVRQAVRALRSSPDLTEISSDLVSGVADRIAACDTETLPDDLVDAVTLIEKDHWVTWRLRHVSPRPADIHRLETLWSAAEPAPALSTTDEIAPFNRVVTGSARGTLLKTKVIDRHKFDQIVHSGVNSADIMFAVGDYAGAQAAYVDRINASAADTDAWAGLAVSLTPGTSAARAMSTTPEILLDLHNHLRAGGDAPDPVELATWLGT</sequence>
<comment type="caution">
    <text evidence="1">The sequence shown here is derived from an EMBL/GenBank/DDBJ whole genome shotgun (WGS) entry which is preliminary data.</text>
</comment>
<dbReference type="NCBIfam" id="TIGR04267">
    <property type="entry name" value="mod_HExxH"/>
    <property type="match status" value="1"/>
</dbReference>
<name>A0A428YTM2_KIBAR</name>
<dbReference type="OrthoDB" id="796761at2"/>
<gene>
    <name evidence="1" type="ORF">DMH04_42040</name>
</gene>